<organism evidence="1">
    <name type="scientific">Lotus japonicus</name>
    <name type="common">Lotus corniculatus var. japonicus</name>
    <dbReference type="NCBI Taxonomy" id="34305"/>
    <lineage>
        <taxon>Eukaryota</taxon>
        <taxon>Viridiplantae</taxon>
        <taxon>Streptophyta</taxon>
        <taxon>Embryophyta</taxon>
        <taxon>Tracheophyta</taxon>
        <taxon>Spermatophyta</taxon>
        <taxon>Magnoliopsida</taxon>
        <taxon>eudicotyledons</taxon>
        <taxon>Gunneridae</taxon>
        <taxon>Pentapetalae</taxon>
        <taxon>rosids</taxon>
        <taxon>fabids</taxon>
        <taxon>Fabales</taxon>
        <taxon>Fabaceae</taxon>
        <taxon>Papilionoideae</taxon>
        <taxon>50 kb inversion clade</taxon>
        <taxon>NPAAA clade</taxon>
        <taxon>Hologalegina</taxon>
        <taxon>robinioid clade</taxon>
        <taxon>Loteae</taxon>
        <taxon>Lotus</taxon>
    </lineage>
</organism>
<dbReference type="AlphaFoldDB" id="I3T442"/>
<dbReference type="EMBL" id="BT147490">
    <property type="protein sequence ID" value="AFK47284.1"/>
    <property type="molecule type" value="mRNA"/>
</dbReference>
<name>I3T442_LOTJA</name>
<accession>I3T442</accession>
<reference evidence="1" key="1">
    <citation type="submission" date="2012-05" db="EMBL/GenBank/DDBJ databases">
        <authorList>
            <person name="Krishnakumar V."/>
            <person name="Cheung F."/>
            <person name="Xiao Y."/>
            <person name="Chan A."/>
            <person name="Moskal W.A."/>
            <person name="Town C.D."/>
        </authorList>
    </citation>
    <scope>NUCLEOTIDE SEQUENCE</scope>
</reference>
<sequence>MLLLGKIQQRDHRRLLIVGWVVRYNLLSLLFVDIGEFPRNIGVVNGRIEVIVESG</sequence>
<proteinExistence type="evidence at transcript level"/>
<evidence type="ECO:0000313" key="1">
    <source>
        <dbReference type="EMBL" id="AFK47284.1"/>
    </source>
</evidence>
<protein>
    <submittedName>
        <fullName evidence="1">Uncharacterized protein</fullName>
    </submittedName>
</protein>